<dbReference type="AlphaFoldDB" id="A0A7C6EEZ3"/>
<dbReference type="CDD" id="cd10793">
    <property type="entry name" value="GH57N_TLGT_like"/>
    <property type="match status" value="1"/>
</dbReference>
<dbReference type="InterPro" id="IPR014718">
    <property type="entry name" value="GH-type_carb-bd"/>
</dbReference>
<evidence type="ECO:0000259" key="5">
    <source>
        <dbReference type="Pfam" id="PF09095"/>
    </source>
</evidence>
<dbReference type="GO" id="GO:0003824">
    <property type="term" value="F:catalytic activity"/>
    <property type="evidence" value="ECO:0007669"/>
    <property type="project" value="InterPro"/>
</dbReference>
<comment type="similarity">
    <text evidence="1">Belongs to the glycosyl hydrolase 57 family.</text>
</comment>
<proteinExistence type="inferred from homology"/>
<dbReference type="Gene3D" id="2.70.98.10">
    <property type="match status" value="1"/>
</dbReference>
<dbReference type="GO" id="GO:0005975">
    <property type="term" value="P:carbohydrate metabolic process"/>
    <property type="evidence" value="ECO:0007669"/>
    <property type="project" value="InterPro"/>
</dbReference>
<protein>
    <submittedName>
        <fullName evidence="6">DUF1926 domain-containing protein</fullName>
    </submittedName>
</protein>
<organism evidence="6">
    <name type="scientific">candidate division WOR-3 bacterium</name>
    <dbReference type="NCBI Taxonomy" id="2052148"/>
    <lineage>
        <taxon>Bacteria</taxon>
        <taxon>Bacteria division WOR-3</taxon>
    </lineage>
</organism>
<feature type="domain" description="Glycoside hydrolase family 57 N-terminal" evidence="3">
    <location>
        <begin position="16"/>
        <end position="266"/>
    </location>
</feature>
<keyword evidence="2" id="KW-0119">Carbohydrate metabolism</keyword>
<feature type="domain" description="Alpha-amylase/4-alpha-glucanotransferase C-terminal" evidence="5">
    <location>
        <begin position="389"/>
        <end position="670"/>
    </location>
</feature>
<dbReference type="Pfam" id="PF03065">
    <property type="entry name" value="Glyco_hydro_57"/>
    <property type="match status" value="1"/>
</dbReference>
<evidence type="ECO:0000256" key="1">
    <source>
        <dbReference type="ARBA" id="ARBA00006821"/>
    </source>
</evidence>
<gene>
    <name evidence="6" type="ORF">ENW73_01575</name>
</gene>
<dbReference type="PANTHER" id="PTHR36306:SF1">
    <property type="entry name" value="ALPHA-AMYLASE-RELATED"/>
    <property type="match status" value="1"/>
</dbReference>
<evidence type="ECO:0000313" key="6">
    <source>
        <dbReference type="EMBL" id="HHS51543.1"/>
    </source>
</evidence>
<dbReference type="Gene3D" id="3.20.110.20">
    <property type="match status" value="1"/>
</dbReference>
<dbReference type="InterPro" id="IPR004300">
    <property type="entry name" value="Glyco_hydro_57_N"/>
</dbReference>
<evidence type="ECO:0000256" key="2">
    <source>
        <dbReference type="ARBA" id="ARBA00023277"/>
    </source>
</evidence>
<dbReference type="EMBL" id="DTLI01000035">
    <property type="protein sequence ID" value="HHS51543.1"/>
    <property type="molecule type" value="Genomic_DNA"/>
</dbReference>
<dbReference type="SUPFAM" id="SSF88688">
    <property type="entry name" value="Families 57/38 glycoside transferase middle domain"/>
    <property type="match status" value="1"/>
</dbReference>
<evidence type="ECO:0000259" key="4">
    <source>
        <dbReference type="Pfam" id="PF09094"/>
    </source>
</evidence>
<dbReference type="SUPFAM" id="SSF74650">
    <property type="entry name" value="Galactose mutarotase-like"/>
    <property type="match status" value="1"/>
</dbReference>
<evidence type="ECO:0000259" key="3">
    <source>
        <dbReference type="Pfam" id="PF03065"/>
    </source>
</evidence>
<feature type="domain" description="Alpha-amylase/4-alpha-glucanotransferase central" evidence="4">
    <location>
        <begin position="304"/>
        <end position="377"/>
    </location>
</feature>
<dbReference type="GO" id="GO:0030246">
    <property type="term" value="F:carbohydrate binding"/>
    <property type="evidence" value="ECO:0007669"/>
    <property type="project" value="InterPro"/>
</dbReference>
<comment type="caution">
    <text evidence="6">The sequence shown here is derived from an EMBL/GenBank/DDBJ whole genome shotgun (WGS) entry which is preliminary data.</text>
</comment>
<dbReference type="InterPro" id="IPR015178">
    <property type="entry name" value="A-amylase/a-glucTrfase_central"/>
</dbReference>
<dbReference type="InterPro" id="IPR028995">
    <property type="entry name" value="Glyco_hydro_57/38_cen_sf"/>
</dbReference>
<dbReference type="Pfam" id="PF09095">
    <property type="entry name" value="AmyA-gluTrfs_C"/>
    <property type="match status" value="1"/>
</dbReference>
<dbReference type="InterPro" id="IPR052046">
    <property type="entry name" value="GH57_Enzymes"/>
</dbReference>
<dbReference type="PANTHER" id="PTHR36306">
    <property type="entry name" value="ALPHA-AMYLASE-RELATED-RELATED"/>
    <property type="match status" value="1"/>
</dbReference>
<accession>A0A7C6EEZ3</accession>
<dbReference type="Pfam" id="PF09094">
    <property type="entry name" value="AmyA-A_glucT_m"/>
    <property type="match status" value="1"/>
</dbReference>
<dbReference type="SUPFAM" id="SSF88713">
    <property type="entry name" value="Glycoside hydrolase/deacetylase"/>
    <property type="match status" value="1"/>
</dbReference>
<dbReference type="InterPro" id="IPR011330">
    <property type="entry name" value="Glyco_hydro/deAcase_b/a-brl"/>
</dbReference>
<sequence>MITFGFGVHLHQPIGNFDSVIEESYQKAYKPFLTLANQFPSIKINFHISGCLLEWLTQKHPEYIDLLKELIKKGHIEILTSGFYEPILTLIPEQDRIDQIKYYSRYLAQVFETEPKGLWVAERVWEHHLTKSLVKAGVRYICLDDTHFKYSGLSDDALCGYYLTEEDGETLAIFPISKKLRYLVPFEPVIRTIEYLRTDMEKGVNRFRLLFDDGEKFGSWPGTNKHCYSDGWLKDFLSSLANSDFIKTTLLSEYQNSNPPLGRIYLDNASYEEMNEWVLEPKAFTAYEKIKSGQAETNGFVRGGYFRNFLVKYPEANRRHKRMLYIARKIARAKTKARIELFKGQCNDAYWHGIFGGLYLPHLRDGVYRHLLNADLLINSNPAKPKITDFDACGKEEVVFDNQDLFLVVAPNRGGAILCLDLKRYGINLFDIIGRHRESYHQKIKFNQGNEEISQKALEPVKTIHSELRLKDAEIESYLIYDNYDRVSLLDHFFSDDTQVEDFYYSRTKQVYDVMTKPRSYEYSENSVKMSLTGFSSPQTDQSHLIKSIELLPKGLKFSYQLRQIPMPWEKDRDKPCLYFGVEFGFRPLKYLIINNEKVETERIGKTAELKEFSLVILDPDLKIGLATKKVPFDLWYFPIYTCSASEQGLERIYQGTVLILSWLLKVPDNDFEFALRWQD</sequence>
<dbReference type="InterPro" id="IPR015179">
    <property type="entry name" value="A-amylase/a-glucTrfase_C"/>
</dbReference>
<dbReference type="InterPro" id="IPR011013">
    <property type="entry name" value="Gal_mutarotase_sf_dom"/>
</dbReference>
<name>A0A7C6EEZ3_UNCW3</name>
<reference evidence="6" key="1">
    <citation type="journal article" date="2020" name="mSystems">
        <title>Genome- and Community-Level Interaction Insights into Carbon Utilization and Element Cycling Functions of Hydrothermarchaeota in Hydrothermal Sediment.</title>
        <authorList>
            <person name="Zhou Z."/>
            <person name="Liu Y."/>
            <person name="Xu W."/>
            <person name="Pan J."/>
            <person name="Luo Z.H."/>
            <person name="Li M."/>
        </authorList>
    </citation>
    <scope>NUCLEOTIDE SEQUENCE [LARGE SCALE GENOMIC DNA]</scope>
    <source>
        <strain evidence="6">SpSt-876</strain>
    </source>
</reference>